<reference evidence="2" key="1">
    <citation type="journal article" date="2020" name="Stud. Mycol.">
        <title>101 Dothideomycetes genomes: a test case for predicting lifestyles and emergence of pathogens.</title>
        <authorList>
            <person name="Haridas S."/>
            <person name="Albert R."/>
            <person name="Binder M."/>
            <person name="Bloem J."/>
            <person name="Labutti K."/>
            <person name="Salamov A."/>
            <person name="Andreopoulos B."/>
            <person name="Baker S."/>
            <person name="Barry K."/>
            <person name="Bills G."/>
            <person name="Bluhm B."/>
            <person name="Cannon C."/>
            <person name="Castanera R."/>
            <person name="Culley D."/>
            <person name="Daum C."/>
            <person name="Ezra D."/>
            <person name="Gonzalez J."/>
            <person name="Henrissat B."/>
            <person name="Kuo A."/>
            <person name="Liang C."/>
            <person name="Lipzen A."/>
            <person name="Lutzoni F."/>
            <person name="Magnuson J."/>
            <person name="Mondo S."/>
            <person name="Nolan M."/>
            <person name="Ohm R."/>
            <person name="Pangilinan J."/>
            <person name="Park H.-J."/>
            <person name="Ramirez L."/>
            <person name="Alfaro M."/>
            <person name="Sun H."/>
            <person name="Tritt A."/>
            <person name="Yoshinaga Y."/>
            <person name="Zwiers L.-H."/>
            <person name="Turgeon B."/>
            <person name="Goodwin S."/>
            <person name="Spatafora J."/>
            <person name="Crous P."/>
            <person name="Grigoriev I."/>
        </authorList>
    </citation>
    <scope>NUCLEOTIDE SEQUENCE</scope>
    <source>
        <strain evidence="2">CBS 175.79</strain>
    </source>
</reference>
<feature type="compositionally biased region" description="Acidic residues" evidence="1">
    <location>
        <begin position="190"/>
        <end position="204"/>
    </location>
</feature>
<accession>A0A6A5Y586</accession>
<feature type="region of interest" description="Disordered" evidence="1">
    <location>
        <begin position="186"/>
        <end position="238"/>
    </location>
</feature>
<gene>
    <name evidence="2" type="ORF">BU24DRAFT_459627</name>
</gene>
<keyword evidence="3" id="KW-1185">Reference proteome</keyword>
<name>A0A6A5Y586_9PLEO</name>
<dbReference type="EMBL" id="ML978067">
    <property type="protein sequence ID" value="KAF2020011.1"/>
    <property type="molecule type" value="Genomic_DNA"/>
</dbReference>
<dbReference type="GeneID" id="54289139"/>
<proteinExistence type="predicted"/>
<dbReference type="RefSeq" id="XP_033388350.1">
    <property type="nucleotide sequence ID" value="XM_033531742.1"/>
</dbReference>
<feature type="compositionally biased region" description="Basic residues" evidence="1">
    <location>
        <begin position="215"/>
        <end position="225"/>
    </location>
</feature>
<sequence>MSNGEEQSVPWTKARIVELAEREFPEDFASLPGSHAFKFIRASPYAFWLNYTAHQDSFKNPICSEPRGLERTLVEIGIYDDEHSKLHGKRVYVYIWEKTAMGFMLLLDNSCYLKVPTNEHFMSEVMWKDPFDAVIRKGIWEKPKYKVKAVALWALLAADHIQEFLFYRNYQVDFKPAVQRIAEAARESTEEVENDASMEIEEEPESSRQTASSRRNARRSNKRRKTESDPDEFGTSHQQAQIALDSMAKTFDDLQKQVDNPRKDNAKLLEDNKQINVENAKLKASAQANTSGDNRKDIEIAKLREELDKAEQREFQQWKRANDFERQLKEANERSFKDEK</sequence>
<organism evidence="2 3">
    <name type="scientific">Aaosphaeria arxii CBS 175.79</name>
    <dbReference type="NCBI Taxonomy" id="1450172"/>
    <lineage>
        <taxon>Eukaryota</taxon>
        <taxon>Fungi</taxon>
        <taxon>Dikarya</taxon>
        <taxon>Ascomycota</taxon>
        <taxon>Pezizomycotina</taxon>
        <taxon>Dothideomycetes</taxon>
        <taxon>Pleosporomycetidae</taxon>
        <taxon>Pleosporales</taxon>
        <taxon>Pleosporales incertae sedis</taxon>
        <taxon>Aaosphaeria</taxon>
    </lineage>
</organism>
<evidence type="ECO:0000256" key="1">
    <source>
        <dbReference type="SAM" id="MobiDB-lite"/>
    </source>
</evidence>
<dbReference type="Proteomes" id="UP000799778">
    <property type="component" value="Unassembled WGS sequence"/>
</dbReference>
<dbReference type="AlphaFoldDB" id="A0A6A5Y586"/>
<evidence type="ECO:0000313" key="2">
    <source>
        <dbReference type="EMBL" id="KAF2020011.1"/>
    </source>
</evidence>
<protein>
    <submittedName>
        <fullName evidence="2">Uncharacterized protein</fullName>
    </submittedName>
</protein>
<evidence type="ECO:0000313" key="3">
    <source>
        <dbReference type="Proteomes" id="UP000799778"/>
    </source>
</evidence>